<evidence type="ECO:0000313" key="10">
    <source>
        <dbReference type="Proteomes" id="UP000700596"/>
    </source>
</evidence>
<keyword evidence="2 7" id="KW-0812">Transmembrane</keyword>
<dbReference type="Proteomes" id="UP000700596">
    <property type="component" value="Unassembled WGS sequence"/>
</dbReference>
<evidence type="ECO:0000256" key="3">
    <source>
        <dbReference type="ARBA" id="ARBA00022989"/>
    </source>
</evidence>
<evidence type="ECO:0000256" key="4">
    <source>
        <dbReference type="ARBA" id="ARBA00023136"/>
    </source>
</evidence>
<feature type="transmembrane region" description="Helical" evidence="7">
    <location>
        <begin position="204"/>
        <end position="226"/>
    </location>
</feature>
<comment type="caution">
    <text evidence="9">The sequence shown here is derived from an EMBL/GenBank/DDBJ whole genome shotgun (WGS) entry which is preliminary data.</text>
</comment>
<gene>
    <name evidence="9" type="ORF">B0J11DRAFT_314047</name>
</gene>
<organism evidence="9 10">
    <name type="scientific">Dendryphion nanum</name>
    <dbReference type="NCBI Taxonomy" id="256645"/>
    <lineage>
        <taxon>Eukaryota</taxon>
        <taxon>Fungi</taxon>
        <taxon>Dikarya</taxon>
        <taxon>Ascomycota</taxon>
        <taxon>Pezizomycotina</taxon>
        <taxon>Dothideomycetes</taxon>
        <taxon>Pleosporomycetidae</taxon>
        <taxon>Pleosporales</taxon>
        <taxon>Torulaceae</taxon>
        <taxon>Dendryphion</taxon>
    </lineage>
</organism>
<accession>A0A9P9DQN3</accession>
<proteinExistence type="inferred from homology"/>
<dbReference type="Pfam" id="PF20684">
    <property type="entry name" value="Fung_rhodopsin"/>
    <property type="match status" value="1"/>
</dbReference>
<keyword evidence="3 7" id="KW-1133">Transmembrane helix</keyword>
<feature type="transmembrane region" description="Helical" evidence="7">
    <location>
        <begin position="149"/>
        <end position="171"/>
    </location>
</feature>
<evidence type="ECO:0000256" key="2">
    <source>
        <dbReference type="ARBA" id="ARBA00022692"/>
    </source>
</evidence>
<dbReference type="AlphaFoldDB" id="A0A9P9DQN3"/>
<feature type="domain" description="Rhodopsin" evidence="8">
    <location>
        <begin position="52"/>
        <end position="299"/>
    </location>
</feature>
<dbReference type="EMBL" id="JAGMWT010000008">
    <property type="protein sequence ID" value="KAH7123531.1"/>
    <property type="molecule type" value="Genomic_DNA"/>
</dbReference>
<evidence type="ECO:0000256" key="6">
    <source>
        <dbReference type="SAM" id="MobiDB-lite"/>
    </source>
</evidence>
<feature type="transmembrane region" description="Helical" evidence="7">
    <location>
        <begin position="36"/>
        <end position="56"/>
    </location>
</feature>
<keyword evidence="4 7" id="KW-0472">Membrane</keyword>
<dbReference type="OrthoDB" id="5022096at2759"/>
<feature type="transmembrane region" description="Helical" evidence="7">
    <location>
        <begin position="238"/>
        <end position="256"/>
    </location>
</feature>
<protein>
    <recommendedName>
        <fullName evidence="8">Rhodopsin domain-containing protein</fullName>
    </recommendedName>
</protein>
<dbReference type="GO" id="GO:0016020">
    <property type="term" value="C:membrane"/>
    <property type="evidence" value="ECO:0007669"/>
    <property type="project" value="UniProtKB-SubCell"/>
</dbReference>
<comment type="subcellular location">
    <subcellularLocation>
        <location evidence="1">Membrane</location>
        <topology evidence="1">Multi-pass membrane protein</topology>
    </subcellularLocation>
</comment>
<comment type="similarity">
    <text evidence="5">Belongs to the SAT4 family.</text>
</comment>
<dbReference type="PANTHER" id="PTHR33048">
    <property type="entry name" value="PTH11-LIKE INTEGRAL MEMBRANE PROTEIN (AFU_ORTHOLOGUE AFUA_5G11245)"/>
    <property type="match status" value="1"/>
</dbReference>
<evidence type="ECO:0000259" key="8">
    <source>
        <dbReference type="Pfam" id="PF20684"/>
    </source>
</evidence>
<feature type="transmembrane region" description="Helical" evidence="7">
    <location>
        <begin position="68"/>
        <end position="88"/>
    </location>
</feature>
<dbReference type="InterPro" id="IPR052337">
    <property type="entry name" value="SAT4-like"/>
</dbReference>
<dbReference type="PANTHER" id="PTHR33048:SF47">
    <property type="entry name" value="INTEGRAL MEMBRANE PROTEIN-RELATED"/>
    <property type="match status" value="1"/>
</dbReference>
<feature type="region of interest" description="Disordered" evidence="6">
    <location>
        <begin position="343"/>
        <end position="369"/>
    </location>
</feature>
<keyword evidence="10" id="KW-1185">Reference proteome</keyword>
<dbReference type="InterPro" id="IPR049326">
    <property type="entry name" value="Rhodopsin_dom_fungi"/>
</dbReference>
<evidence type="ECO:0000256" key="5">
    <source>
        <dbReference type="ARBA" id="ARBA00038359"/>
    </source>
</evidence>
<evidence type="ECO:0000256" key="1">
    <source>
        <dbReference type="ARBA" id="ARBA00004141"/>
    </source>
</evidence>
<reference evidence="9" key="1">
    <citation type="journal article" date="2021" name="Nat. Commun.">
        <title>Genetic determinants of endophytism in the Arabidopsis root mycobiome.</title>
        <authorList>
            <person name="Mesny F."/>
            <person name="Miyauchi S."/>
            <person name="Thiergart T."/>
            <person name="Pickel B."/>
            <person name="Atanasova L."/>
            <person name="Karlsson M."/>
            <person name="Huettel B."/>
            <person name="Barry K.W."/>
            <person name="Haridas S."/>
            <person name="Chen C."/>
            <person name="Bauer D."/>
            <person name="Andreopoulos W."/>
            <person name="Pangilinan J."/>
            <person name="LaButti K."/>
            <person name="Riley R."/>
            <person name="Lipzen A."/>
            <person name="Clum A."/>
            <person name="Drula E."/>
            <person name="Henrissat B."/>
            <person name="Kohler A."/>
            <person name="Grigoriev I.V."/>
            <person name="Martin F.M."/>
            <person name="Hacquard S."/>
        </authorList>
    </citation>
    <scope>NUCLEOTIDE SEQUENCE</scope>
    <source>
        <strain evidence="9">MPI-CAGE-CH-0243</strain>
    </source>
</reference>
<evidence type="ECO:0000256" key="7">
    <source>
        <dbReference type="SAM" id="Phobius"/>
    </source>
</evidence>
<name>A0A9P9DQN3_9PLEO</name>
<feature type="transmembrane region" description="Helical" evidence="7">
    <location>
        <begin position="108"/>
        <end position="137"/>
    </location>
</feature>
<evidence type="ECO:0000313" key="9">
    <source>
        <dbReference type="EMBL" id="KAH7123531.1"/>
    </source>
</evidence>
<sequence length="407" mass="45333">MVDQLFARQDGGGGPPPLPPPPPQAYLEENLAPKMLAVDGTLFALAMVCVLLRVYVRVVMLKTFGIDDWMMMLATVLSATIFGLFVTLTKNGVGHHAEYFMYVRPDLLTVFFQIAWWYAWIVVIAYSSIKISIAFFLLRLADHRRHWRFVLYGIIVILVLFTLGSVLSLILQCVPVSAAWDFALRPPIGTAKCYSISTFRNTGIFNSVFNLFTDLLLAILPVPMIWKLQTNVRTRISLCVILGLGLFACGTAVYKIPLQYNFFNEPDFSGKGAWYYIWQQIEMNVGIIAACLPTLKPLAAGFLGAVSALTSGERYGSRYAPNGHSRPYVSNGYLKQAERSGTQSYAMDDVKGSASRSAPESPYEEEYKENTVVYGANKRRASRGAESDESILPLHKGIMRTTEVQVS</sequence>